<evidence type="ECO:0000313" key="3">
    <source>
        <dbReference type="Proteomes" id="UP000326757"/>
    </source>
</evidence>
<keyword evidence="3" id="KW-1185">Reference proteome</keyword>
<accession>A0A5N6JMW6</accession>
<comment type="caution">
    <text evidence="2">The sequence shown here is derived from an EMBL/GenBank/DDBJ whole genome shotgun (WGS) entry which is preliminary data.</text>
</comment>
<feature type="compositionally biased region" description="Polar residues" evidence="1">
    <location>
        <begin position="144"/>
        <end position="160"/>
    </location>
</feature>
<reference evidence="2 3" key="1">
    <citation type="submission" date="2019-06" db="EMBL/GenBank/DDBJ databases">
        <title>Genome Sequence of the Brown Rot Fungal Pathogen Monilinia laxa.</title>
        <authorList>
            <person name="De Miccolis Angelini R.M."/>
            <person name="Landi L."/>
            <person name="Abate D."/>
            <person name="Pollastro S."/>
            <person name="Romanazzi G."/>
            <person name="Faretra F."/>
        </authorList>
    </citation>
    <scope>NUCLEOTIDE SEQUENCE [LARGE SCALE GENOMIC DNA]</scope>
    <source>
        <strain evidence="2 3">Mlax316</strain>
    </source>
</reference>
<dbReference type="EMBL" id="VIGI01000023">
    <property type="protein sequence ID" value="KAB8288879.1"/>
    <property type="molecule type" value="Genomic_DNA"/>
</dbReference>
<dbReference type="OrthoDB" id="3554508at2759"/>
<feature type="region of interest" description="Disordered" evidence="1">
    <location>
        <begin position="130"/>
        <end position="162"/>
    </location>
</feature>
<evidence type="ECO:0000313" key="2">
    <source>
        <dbReference type="EMBL" id="KAB8288879.1"/>
    </source>
</evidence>
<evidence type="ECO:0000256" key="1">
    <source>
        <dbReference type="SAM" id="MobiDB-lite"/>
    </source>
</evidence>
<protein>
    <submittedName>
        <fullName evidence="2">Uncharacterized protein</fullName>
    </submittedName>
</protein>
<organism evidence="2 3">
    <name type="scientific">Monilinia laxa</name>
    <name type="common">Brown rot fungus</name>
    <name type="synonym">Sclerotinia laxa</name>
    <dbReference type="NCBI Taxonomy" id="61186"/>
    <lineage>
        <taxon>Eukaryota</taxon>
        <taxon>Fungi</taxon>
        <taxon>Dikarya</taxon>
        <taxon>Ascomycota</taxon>
        <taxon>Pezizomycotina</taxon>
        <taxon>Leotiomycetes</taxon>
        <taxon>Helotiales</taxon>
        <taxon>Sclerotiniaceae</taxon>
        <taxon>Monilinia</taxon>
    </lineage>
</organism>
<name>A0A5N6JMW6_MONLA</name>
<dbReference type="Proteomes" id="UP000326757">
    <property type="component" value="Unassembled WGS sequence"/>
</dbReference>
<gene>
    <name evidence="2" type="ORF">EYC80_010782</name>
</gene>
<dbReference type="AlphaFoldDB" id="A0A5N6JMW6"/>
<sequence>MREYDEHNSSRPITPSKNQNVVVIDDSVYEEIPSETVSEVEEVPSFIQETREEIKKRRRQELQENYDAASYVPGMDELLNDQIKHYCVLQQRGLVPLQTNKKFGHGKFQRIGECEESDSASRVGHFHPNLPIAHFPTKQKKSKFSSSENNTSTVGKSGSGITKRVHVAKKRAITNNKDTLKTIFKVD</sequence>
<proteinExistence type="predicted"/>